<evidence type="ECO:0000313" key="1">
    <source>
        <dbReference type="EMBL" id="CRK42675.1"/>
    </source>
</evidence>
<evidence type="ECO:0000313" key="2">
    <source>
        <dbReference type="Proteomes" id="UP000045706"/>
    </source>
</evidence>
<dbReference type="AlphaFoldDB" id="A0A0G4N8M2"/>
<proteinExistence type="predicted"/>
<dbReference type="EMBL" id="CVQI01032885">
    <property type="protein sequence ID" value="CRK42675.1"/>
    <property type="molecule type" value="Genomic_DNA"/>
</dbReference>
<protein>
    <submittedName>
        <fullName evidence="1">Uncharacterized protein</fullName>
    </submittedName>
</protein>
<feature type="non-terminal residue" evidence="1">
    <location>
        <position position="109"/>
    </location>
</feature>
<feature type="non-terminal residue" evidence="1">
    <location>
        <position position="1"/>
    </location>
</feature>
<organism evidence="1 2">
    <name type="scientific">Verticillium longisporum</name>
    <name type="common">Verticillium dahliae var. longisporum</name>
    <dbReference type="NCBI Taxonomy" id="100787"/>
    <lineage>
        <taxon>Eukaryota</taxon>
        <taxon>Fungi</taxon>
        <taxon>Dikarya</taxon>
        <taxon>Ascomycota</taxon>
        <taxon>Pezizomycotina</taxon>
        <taxon>Sordariomycetes</taxon>
        <taxon>Hypocreomycetidae</taxon>
        <taxon>Glomerellales</taxon>
        <taxon>Plectosphaerellaceae</taxon>
        <taxon>Verticillium</taxon>
    </lineage>
</organism>
<gene>
    <name evidence="1" type="ORF">BN1723_016053</name>
</gene>
<accession>A0A0G4N8M2</accession>
<sequence>DRVESVGGIASKQVPARRGSISVEDNRLAAVQETREFGDDFCQVSRTPHLGSGFACSIRVRRGQDARLEQVVVVVVDFSVHLIGRDVNKLADANAFGAFEQYMGAVDIR</sequence>
<dbReference type="Proteomes" id="UP000045706">
    <property type="component" value="Unassembled WGS sequence"/>
</dbReference>
<name>A0A0G4N8M2_VERLO</name>
<reference evidence="2" key="1">
    <citation type="submission" date="2015-05" db="EMBL/GenBank/DDBJ databases">
        <authorList>
            <person name="Fogelqvist Johan"/>
        </authorList>
    </citation>
    <scope>NUCLEOTIDE SEQUENCE [LARGE SCALE GENOMIC DNA]</scope>
</reference>